<evidence type="ECO:0000313" key="3">
    <source>
        <dbReference type="EMBL" id="CEP64192.1"/>
    </source>
</evidence>
<dbReference type="GO" id="GO:0003876">
    <property type="term" value="F:AMP deaminase activity"/>
    <property type="evidence" value="ECO:0007669"/>
    <property type="project" value="InterPro"/>
</dbReference>
<dbReference type="RefSeq" id="XP_022630402.1">
    <property type="nucleotide sequence ID" value="XM_022775545.1"/>
</dbReference>
<dbReference type="AlphaFoldDB" id="A0A0C7NCT4"/>
<feature type="region of interest" description="Disordered" evidence="2">
    <location>
        <begin position="1"/>
        <end position="36"/>
    </location>
</feature>
<dbReference type="PANTHER" id="PTHR11359">
    <property type="entry name" value="AMP DEAMINASE"/>
    <property type="match status" value="1"/>
</dbReference>
<protein>
    <submittedName>
        <fullName evidence="3">LALA0S10e04566g1_1</fullName>
    </submittedName>
</protein>
<dbReference type="Pfam" id="PF19326">
    <property type="entry name" value="AMP_deaminase"/>
    <property type="match status" value="2"/>
</dbReference>
<gene>
    <name evidence="3" type="ORF">LALA0_S10e04566g</name>
</gene>
<name>A0A0C7NCT4_9SACH</name>
<keyword evidence="4" id="KW-1185">Reference proteome</keyword>
<organism evidence="3 4">
    <name type="scientific">Lachancea lanzarotensis</name>
    <dbReference type="NCBI Taxonomy" id="1245769"/>
    <lineage>
        <taxon>Eukaryota</taxon>
        <taxon>Fungi</taxon>
        <taxon>Dikarya</taxon>
        <taxon>Ascomycota</taxon>
        <taxon>Saccharomycotina</taxon>
        <taxon>Saccharomycetes</taxon>
        <taxon>Saccharomycetales</taxon>
        <taxon>Saccharomycetaceae</taxon>
        <taxon>Lachancea</taxon>
    </lineage>
</organism>
<dbReference type="PANTHER" id="PTHR11359:SF7">
    <property type="entry name" value="INACTIVE DEAMINASE YBR284W-RELATED"/>
    <property type="match status" value="1"/>
</dbReference>
<dbReference type="GeneID" id="34687736"/>
<dbReference type="GO" id="GO:0005829">
    <property type="term" value="C:cytosol"/>
    <property type="evidence" value="ECO:0007669"/>
    <property type="project" value="TreeGrafter"/>
</dbReference>
<reference evidence="3 4" key="1">
    <citation type="submission" date="2014-12" db="EMBL/GenBank/DDBJ databases">
        <authorList>
            <person name="Neuveglise Cecile"/>
        </authorList>
    </citation>
    <scope>NUCLEOTIDE SEQUENCE [LARGE SCALE GENOMIC DNA]</scope>
    <source>
        <strain evidence="3 4">CBS 12615</strain>
    </source>
</reference>
<comment type="similarity">
    <text evidence="1">Belongs to the metallo-dependent hydrolases superfamily. Adenosine and AMP deaminases family.</text>
</comment>
<sequence>MTATFENNRRPSLLLDAEDEPTGARKFRSPSGTVGHSLDNTDMVALTTSFDKQISEGHPMFFEQSETFAGVRSLGAPGVSHQWTNFYSEGKAGFEFMQNLRVKYIQESAQDAQSNMKNDTIDWFLYPKPLPKFWKFESDKRLYDGAQSANGEDMQGYFYTRTNDDNFQKQDRVQLHYTGQFFKLSHYAKELTKFYTERGLPMAMATDYPAVVANVPPITQFGQHFEKCLDLVTSEQMDSQAVKRTEYLLHRYELFQQLQGRSEVRESRLVPHRDFYNIRKVDQNYLLSGCLSQRQLNDFIWEKLNLEPNRIVYLDANGKQFTLRQIFCQGSDDSSIGLKAVDDLFLDWYRTVYLSGDHLTRTDIWQQNPKYLAIARTFLEFDNVIDGEYFAEMVVKYVIQSFEKSKYQVAQLSVDFQFGDSWWTKFSDWVTRWKLVSYNIRWNIRLNRCFSKLYAANRVQNFQDYLDHIFRPLLELEGSQNVKLQFVLSTVCCFDLVVSETDDYVWKSFLEPQRTSPADWSGCGDNPPVAYYMFYIYQYLKVLNEKRKSRGRNTIALRNYCPINASRVSQFRKKLSITEQFESLICNFLLCEGGLLQAEPLWRVSPTILYLYYLFQIPVVVSPLSSVSLLLEHGHSEAGRVPIKDRDVTTPSTRTYTGNPFMSMHQMGLKVLLSSSSVLLNCSYTMEPIIEEYSVAASIYLLTSADMCELVRDSVLTSGYEGFYKAHWNGVRLNKTDFFNERIGLTDTWYDQELDTCYKHNVPNARRLYRRNCLEREWQFISG</sequence>
<dbReference type="EMBL" id="LN736369">
    <property type="protein sequence ID" value="CEP64192.1"/>
    <property type="molecule type" value="Genomic_DNA"/>
</dbReference>
<dbReference type="SUPFAM" id="SSF51556">
    <property type="entry name" value="Metallo-dependent hydrolases"/>
    <property type="match status" value="1"/>
</dbReference>
<dbReference type="Gene3D" id="3.20.20.140">
    <property type="entry name" value="Metal-dependent hydrolases"/>
    <property type="match status" value="2"/>
</dbReference>
<evidence type="ECO:0000256" key="2">
    <source>
        <dbReference type="SAM" id="MobiDB-lite"/>
    </source>
</evidence>
<dbReference type="Proteomes" id="UP000054304">
    <property type="component" value="Unassembled WGS sequence"/>
</dbReference>
<accession>A0A0C7NCT4</accession>
<dbReference type="HOGENOM" id="CLU_003782_2_0_1"/>
<proteinExistence type="inferred from homology"/>
<dbReference type="STRING" id="1245769.A0A0C7NCT4"/>
<evidence type="ECO:0000256" key="1">
    <source>
        <dbReference type="ARBA" id="ARBA00006676"/>
    </source>
</evidence>
<dbReference type="InterPro" id="IPR006329">
    <property type="entry name" value="AMPD"/>
</dbReference>
<dbReference type="InterPro" id="IPR032466">
    <property type="entry name" value="Metal_Hydrolase"/>
</dbReference>
<dbReference type="GO" id="GO:0032264">
    <property type="term" value="P:IMP salvage"/>
    <property type="evidence" value="ECO:0007669"/>
    <property type="project" value="InterPro"/>
</dbReference>
<dbReference type="OrthoDB" id="1723809at2759"/>
<evidence type="ECO:0000313" key="4">
    <source>
        <dbReference type="Proteomes" id="UP000054304"/>
    </source>
</evidence>